<accession>A0A1U7D6H8</accession>
<dbReference type="RefSeq" id="WP_017468429.1">
    <property type="nucleotide sequence ID" value="NZ_BMEW01000007.1"/>
</dbReference>
<dbReference type="EMBL" id="CP014796">
    <property type="protein sequence ID" value="APX23764.1"/>
    <property type="molecule type" value="Genomic_DNA"/>
</dbReference>
<organism evidence="1 2">
    <name type="scientific">Salipiger profundus</name>
    <dbReference type="NCBI Taxonomy" id="1229727"/>
    <lineage>
        <taxon>Bacteria</taxon>
        <taxon>Pseudomonadati</taxon>
        <taxon>Pseudomonadota</taxon>
        <taxon>Alphaproteobacteria</taxon>
        <taxon>Rhodobacterales</taxon>
        <taxon>Roseobacteraceae</taxon>
        <taxon>Salipiger</taxon>
    </lineage>
</organism>
<reference evidence="1 2" key="1">
    <citation type="submission" date="2016-03" db="EMBL/GenBank/DDBJ databases">
        <title>Deep-sea bacteria in the southern Pacific.</title>
        <authorList>
            <person name="Tang K."/>
        </authorList>
    </citation>
    <scope>NUCLEOTIDE SEQUENCE [LARGE SCALE GENOMIC DNA]</scope>
    <source>
        <strain evidence="1 2">JLT2016</strain>
    </source>
</reference>
<dbReference type="AlphaFoldDB" id="A0A1U7D6H8"/>
<proteinExistence type="predicted"/>
<sequence>MCLTAEALFLFLSILPPSIVEHADERITVAAETRDAVWLARDDEWCTVAPQVDAAIRQKRGPAL</sequence>
<protein>
    <submittedName>
        <fullName evidence="1">Uncharacterized protein</fullName>
    </submittedName>
</protein>
<dbReference type="Proteomes" id="UP000186559">
    <property type="component" value="Chromosome"/>
</dbReference>
<dbReference type="KEGG" id="tpro:Ga0080559_TMP2968"/>
<evidence type="ECO:0000313" key="1">
    <source>
        <dbReference type="EMBL" id="APX23764.1"/>
    </source>
</evidence>
<evidence type="ECO:0000313" key="2">
    <source>
        <dbReference type="Proteomes" id="UP000186559"/>
    </source>
</evidence>
<name>A0A1U7D6H8_9RHOB</name>
<keyword evidence="2" id="KW-1185">Reference proteome</keyword>
<gene>
    <name evidence="1" type="ORF">Ga0080559_TMP2968</name>
</gene>
<dbReference type="OrthoDB" id="7874733at2"/>